<reference evidence="2" key="1">
    <citation type="journal article" date="2017" name="Nat. Ecol. Evol.">
        <title>Genome expansion and lineage-specific genetic innovations in the forest pathogenic fungi Armillaria.</title>
        <authorList>
            <person name="Sipos G."/>
            <person name="Prasanna A.N."/>
            <person name="Walter M.C."/>
            <person name="O'Connor E."/>
            <person name="Balint B."/>
            <person name="Krizsan K."/>
            <person name="Kiss B."/>
            <person name="Hess J."/>
            <person name="Varga T."/>
            <person name="Slot J."/>
            <person name="Riley R."/>
            <person name="Boka B."/>
            <person name="Rigling D."/>
            <person name="Barry K."/>
            <person name="Lee J."/>
            <person name="Mihaltcheva S."/>
            <person name="LaButti K."/>
            <person name="Lipzen A."/>
            <person name="Waldron R."/>
            <person name="Moloney N.M."/>
            <person name="Sperisen C."/>
            <person name="Kredics L."/>
            <person name="Vagvoelgyi C."/>
            <person name="Patrignani A."/>
            <person name="Fitzpatrick D."/>
            <person name="Nagy I."/>
            <person name="Doyle S."/>
            <person name="Anderson J.B."/>
            <person name="Grigoriev I.V."/>
            <person name="Gueldener U."/>
            <person name="Muensterkoetter M."/>
            <person name="Nagy L.G."/>
        </authorList>
    </citation>
    <scope>NUCLEOTIDE SEQUENCE [LARGE SCALE GENOMIC DNA]</scope>
    <source>
        <strain evidence="2">C18/9</strain>
    </source>
</reference>
<proteinExistence type="predicted"/>
<dbReference type="EMBL" id="FUEG01000047">
    <property type="protein sequence ID" value="SJL17714.1"/>
    <property type="molecule type" value="Genomic_DNA"/>
</dbReference>
<keyword evidence="2" id="KW-1185">Reference proteome</keyword>
<dbReference type="Proteomes" id="UP000219338">
    <property type="component" value="Unassembled WGS sequence"/>
</dbReference>
<name>A0A284S9M9_ARMOS</name>
<organism evidence="1 2">
    <name type="scientific">Armillaria ostoyae</name>
    <name type="common">Armillaria root rot fungus</name>
    <dbReference type="NCBI Taxonomy" id="47428"/>
    <lineage>
        <taxon>Eukaryota</taxon>
        <taxon>Fungi</taxon>
        <taxon>Dikarya</taxon>
        <taxon>Basidiomycota</taxon>
        <taxon>Agaricomycotina</taxon>
        <taxon>Agaricomycetes</taxon>
        <taxon>Agaricomycetidae</taxon>
        <taxon>Agaricales</taxon>
        <taxon>Marasmiineae</taxon>
        <taxon>Physalacriaceae</taxon>
        <taxon>Armillaria</taxon>
    </lineage>
</organism>
<evidence type="ECO:0000313" key="1">
    <source>
        <dbReference type="EMBL" id="SJL17714.1"/>
    </source>
</evidence>
<evidence type="ECO:0000313" key="2">
    <source>
        <dbReference type="Proteomes" id="UP000219338"/>
    </source>
</evidence>
<dbReference type="OrthoDB" id="10604995at2759"/>
<sequence>MSHVKLPSLAMASSFRTSQNPLSKRGGLLNPRANMHVHQAYFELPNFLSASMNKLVMGDLHVSSTVPDRLQRVVTYHNAQSVPYLGGTVKAREYPSPGGRDGFLSSLPPSPQTVNITQSAFITSCHTEVGIHPESTIAEEEDCPKS</sequence>
<gene>
    <name evidence="1" type="ORF">ARMOST_21274</name>
</gene>
<accession>A0A284S9M9</accession>
<dbReference type="AlphaFoldDB" id="A0A284S9M9"/>
<protein>
    <submittedName>
        <fullName evidence="1">Uncharacterized protein</fullName>
    </submittedName>
</protein>